<accession>A0ABV2EEX7</accession>
<evidence type="ECO:0000256" key="2">
    <source>
        <dbReference type="ARBA" id="ARBA00005722"/>
    </source>
</evidence>
<evidence type="ECO:0000256" key="6">
    <source>
        <dbReference type="SAM" id="SignalP"/>
    </source>
</evidence>
<keyword evidence="3 6" id="KW-0732">Signal</keyword>
<evidence type="ECO:0000313" key="8">
    <source>
        <dbReference type="Proteomes" id="UP001549110"/>
    </source>
</evidence>
<reference evidence="7 8" key="1">
    <citation type="submission" date="2024-06" db="EMBL/GenBank/DDBJ databases">
        <title>Genomic Encyclopedia of Type Strains, Phase IV (KMG-IV): sequencing the most valuable type-strain genomes for metagenomic binning, comparative biology and taxonomic classification.</title>
        <authorList>
            <person name="Goeker M."/>
        </authorList>
    </citation>
    <scope>NUCLEOTIDE SEQUENCE [LARGE SCALE GENOMIC DNA]</scope>
    <source>
        <strain evidence="7 8">DSM 17809</strain>
    </source>
</reference>
<dbReference type="Proteomes" id="UP001549110">
    <property type="component" value="Unassembled WGS sequence"/>
</dbReference>
<organism evidence="7 8">
    <name type="scientific">Phenylobacterium koreense</name>
    <dbReference type="NCBI Taxonomy" id="266125"/>
    <lineage>
        <taxon>Bacteria</taxon>
        <taxon>Pseudomonadati</taxon>
        <taxon>Pseudomonadota</taxon>
        <taxon>Alphaproteobacteria</taxon>
        <taxon>Caulobacterales</taxon>
        <taxon>Caulobacteraceae</taxon>
        <taxon>Phenylobacterium</taxon>
    </lineage>
</organism>
<comment type="subcellular location">
    <subcellularLocation>
        <location evidence="1">Cell outer membrane</location>
    </subcellularLocation>
</comment>
<feature type="signal peptide" evidence="6">
    <location>
        <begin position="1"/>
        <end position="21"/>
    </location>
</feature>
<dbReference type="RefSeq" id="WP_331928356.1">
    <property type="nucleotide sequence ID" value="NZ_JBEPLU010000001.1"/>
</dbReference>
<sequence length="263" mass="27999">MRVAVAALALAMGATAGSAWAQAQPFKPVIAQPELSMNIGGGVVYGFSPTGGKSERLNFTPWGDFNWRDRIYGNPLDGLGYNVVKSDRVRAGVQIRPHYSGQSTIEGLELPDLGADLALYGFVRAPGNISIGGRVMRDIRGQTDGTDYYVSVANQSVTPVGLLVSTVYLRGGDAKSNNAYLGVDEHEAAVTGLETYMPGAGLQNVGVALMMMTPIGDKWAVGSFVNAERALGDVADSPLIQARKREEMAYRGGVLVVRRLAFD</sequence>
<evidence type="ECO:0000313" key="7">
    <source>
        <dbReference type="EMBL" id="MET3525507.1"/>
    </source>
</evidence>
<dbReference type="PANTHER" id="PTHR38776:SF1">
    <property type="entry name" value="MLTA-INTERACTING PROTEIN-RELATED"/>
    <property type="match status" value="1"/>
</dbReference>
<keyword evidence="8" id="KW-1185">Reference proteome</keyword>
<name>A0ABV2EEX7_9CAUL</name>
<dbReference type="Pfam" id="PF06629">
    <property type="entry name" value="MipA"/>
    <property type="match status" value="1"/>
</dbReference>
<protein>
    <submittedName>
        <fullName evidence="7">Outer membrane scaffolding protein for murein synthesis (MipA/OmpV family)</fullName>
    </submittedName>
</protein>
<keyword evidence="5" id="KW-0998">Cell outer membrane</keyword>
<evidence type="ECO:0000256" key="4">
    <source>
        <dbReference type="ARBA" id="ARBA00023136"/>
    </source>
</evidence>
<feature type="chain" id="PRO_5046553937" evidence="6">
    <location>
        <begin position="22"/>
        <end position="263"/>
    </location>
</feature>
<dbReference type="PANTHER" id="PTHR38776">
    <property type="entry name" value="MLTA-INTERACTING PROTEIN-RELATED"/>
    <property type="match status" value="1"/>
</dbReference>
<gene>
    <name evidence="7" type="ORF">ABID41_000602</name>
</gene>
<keyword evidence="4" id="KW-0472">Membrane</keyword>
<comment type="caution">
    <text evidence="7">The sequence shown here is derived from an EMBL/GenBank/DDBJ whole genome shotgun (WGS) entry which is preliminary data.</text>
</comment>
<evidence type="ECO:0000256" key="1">
    <source>
        <dbReference type="ARBA" id="ARBA00004442"/>
    </source>
</evidence>
<evidence type="ECO:0000256" key="3">
    <source>
        <dbReference type="ARBA" id="ARBA00022729"/>
    </source>
</evidence>
<dbReference type="InterPro" id="IPR010583">
    <property type="entry name" value="MipA"/>
</dbReference>
<dbReference type="EMBL" id="JBEPLU010000001">
    <property type="protein sequence ID" value="MET3525507.1"/>
    <property type="molecule type" value="Genomic_DNA"/>
</dbReference>
<proteinExistence type="inferred from homology"/>
<comment type="similarity">
    <text evidence="2">Belongs to the MipA/OmpV family.</text>
</comment>
<evidence type="ECO:0000256" key="5">
    <source>
        <dbReference type="ARBA" id="ARBA00023237"/>
    </source>
</evidence>